<comment type="subunit">
    <text evidence="2">Monomer.</text>
</comment>
<dbReference type="InterPro" id="IPR006311">
    <property type="entry name" value="TAT_signal"/>
</dbReference>
<dbReference type="SUPFAM" id="SSF49503">
    <property type="entry name" value="Cupredoxins"/>
    <property type="match status" value="3"/>
</dbReference>
<dbReference type="GO" id="GO:0016491">
    <property type="term" value="F:oxidoreductase activity"/>
    <property type="evidence" value="ECO:0007669"/>
    <property type="project" value="UniProtKB-KW"/>
</dbReference>
<dbReference type="Pfam" id="PF07731">
    <property type="entry name" value="Cu-oxidase_2"/>
    <property type="match status" value="1"/>
</dbReference>
<dbReference type="PANTHER" id="PTHR48267">
    <property type="entry name" value="CUPREDOXIN SUPERFAMILY PROTEIN"/>
    <property type="match status" value="1"/>
</dbReference>
<feature type="domain" description="Plastocyanin-like" evidence="10">
    <location>
        <begin position="496"/>
        <end position="620"/>
    </location>
</feature>
<dbReference type="Pfam" id="PF07732">
    <property type="entry name" value="Cu-oxidase_3"/>
    <property type="match status" value="1"/>
</dbReference>
<keyword evidence="12" id="KW-0167">Capsid protein</keyword>
<dbReference type="PANTHER" id="PTHR48267:SF1">
    <property type="entry name" value="BILIRUBIN OXIDASE"/>
    <property type="match status" value="1"/>
</dbReference>
<dbReference type="EMBL" id="FODD01000010">
    <property type="protein sequence ID" value="SEN78361.1"/>
    <property type="molecule type" value="Genomic_DNA"/>
</dbReference>
<dbReference type="STRING" id="310780.SAMN05216267_101037"/>
<evidence type="ECO:0000256" key="8">
    <source>
        <dbReference type="ARBA" id="ARBA00043090"/>
    </source>
</evidence>
<dbReference type="InterPro" id="IPR008972">
    <property type="entry name" value="Cupredoxin"/>
</dbReference>
<evidence type="ECO:0000256" key="5">
    <source>
        <dbReference type="ARBA" id="ARBA00038978"/>
    </source>
</evidence>
<dbReference type="Proteomes" id="UP000181951">
    <property type="component" value="Unassembled WGS sequence"/>
</dbReference>
<reference evidence="12 13" key="1">
    <citation type="submission" date="2016-10" db="EMBL/GenBank/DDBJ databases">
        <authorList>
            <person name="de Groot N.N."/>
        </authorList>
    </citation>
    <scope>NUCLEOTIDE SEQUENCE [LARGE SCALE GENOMIC DNA]</scope>
    <source>
        <strain evidence="12 13">CGMCC 4.2026</strain>
    </source>
</reference>
<dbReference type="InterPro" id="IPR011707">
    <property type="entry name" value="Cu-oxidase-like_N"/>
</dbReference>
<evidence type="ECO:0000256" key="1">
    <source>
        <dbReference type="ARBA" id="ARBA00010609"/>
    </source>
</evidence>
<evidence type="ECO:0000256" key="4">
    <source>
        <dbReference type="ARBA" id="ARBA00023002"/>
    </source>
</evidence>
<evidence type="ECO:0000259" key="11">
    <source>
        <dbReference type="Pfam" id="PF07732"/>
    </source>
</evidence>
<dbReference type="InterPro" id="IPR002355">
    <property type="entry name" value="Cu_oxidase_Cu_BS"/>
</dbReference>
<dbReference type="InterPro" id="IPR045087">
    <property type="entry name" value="Cu-oxidase_fam"/>
</dbReference>
<keyword evidence="4" id="KW-0560">Oxidoreductase</keyword>
<dbReference type="PROSITE" id="PS00080">
    <property type="entry name" value="MULTICOPPER_OXIDASE2"/>
    <property type="match status" value="1"/>
</dbReference>
<sequence length="651" mass="69921">MTGKHSRRRFLSMAGGSMAGVAVTSGAFYSATALMRANAAEDGGFDGVSSPRYTDLTPFKDKLRLPPTLAPTHDGTTEVEMVNRNIRLHSQLPPVPMWTYAGHFPGPTIEARRGQRLRFAWTNRLQGTLPVKAVHVAPAGPPPGLHPYNEAGSGGAAERPDMAALTPWTSVHLHGGYQHAISDGQPDDAVTPGDSQLSEYANEKAAHLFYHDHAMPVTGPNVLSGLAGSYLVRDEREDRLDLPRGRYEVTLSLADVNFEQDAQGRLEGRILYKRIAPAPASSPDANPPSLAFEGPFTMVNGVVWPYLDVEARAYRFRMVNNSLTRQYILALLDETTGKPLTGAVTVIGTDGGLLGEPRGAGETISLMPAERVDVVIDFSVFAGKRLRFVNTIPGAPAGAPVPDAGVGRPEVMQFRVSGAAAPKYRVPKRLSADFRPLTAEDVPAGAVERFVALIVDGFGMPALQELQEAAPGTKPGPGIVQLELDGRLRTFRGAANYFEDPTGFYAAAGAFEVWTFLNAGSIPIAHPIHIHLIDFQLLQRNALVGTVDSATQSTAQPLTPGAAQPIAAEESGWKDTVLVPGHSMVRVAGRFGRQTGRFMYHCHLLDHEDDGMMRPVVVMPPAVLDVQKRQMALMGRTIGGGMSGDMPGMTK</sequence>
<organism evidence="12 13">
    <name type="scientific">Actinacidiphila rubida</name>
    <dbReference type="NCBI Taxonomy" id="310780"/>
    <lineage>
        <taxon>Bacteria</taxon>
        <taxon>Bacillati</taxon>
        <taxon>Actinomycetota</taxon>
        <taxon>Actinomycetes</taxon>
        <taxon>Kitasatosporales</taxon>
        <taxon>Streptomycetaceae</taxon>
        <taxon>Actinacidiphila</taxon>
    </lineage>
</organism>
<evidence type="ECO:0000256" key="7">
    <source>
        <dbReference type="ARBA" id="ARBA00042896"/>
    </source>
</evidence>
<accession>A0A1H8JCR0</accession>
<evidence type="ECO:0000256" key="6">
    <source>
        <dbReference type="ARBA" id="ARBA00041027"/>
    </source>
</evidence>
<keyword evidence="13" id="KW-1185">Reference proteome</keyword>
<evidence type="ECO:0000313" key="12">
    <source>
        <dbReference type="EMBL" id="SEN78361.1"/>
    </source>
</evidence>
<dbReference type="PROSITE" id="PS51318">
    <property type="entry name" value="TAT"/>
    <property type="match status" value="1"/>
</dbReference>
<protein>
    <recommendedName>
        <fullName evidence="6">Multicopper oxidase CueO</fullName>
        <ecNumber evidence="5">1.16.3.4</ecNumber>
    </recommendedName>
    <alternativeName>
        <fullName evidence="7">Copper efflux oxidase</fullName>
    </alternativeName>
    <alternativeName>
        <fullName evidence="8">Cuprous oxidase</fullName>
    </alternativeName>
</protein>
<dbReference type="InterPro" id="IPR033138">
    <property type="entry name" value="Cu_oxidase_CS"/>
</dbReference>
<dbReference type="PROSITE" id="PS00079">
    <property type="entry name" value="MULTICOPPER_OXIDASE1"/>
    <property type="match status" value="1"/>
</dbReference>
<dbReference type="Gene3D" id="2.60.40.420">
    <property type="entry name" value="Cupredoxins - blue copper proteins"/>
    <property type="match status" value="3"/>
</dbReference>
<keyword evidence="12" id="KW-0946">Virion</keyword>
<evidence type="ECO:0000256" key="9">
    <source>
        <dbReference type="ARBA" id="ARBA00048092"/>
    </source>
</evidence>
<dbReference type="GO" id="GO:0005507">
    <property type="term" value="F:copper ion binding"/>
    <property type="evidence" value="ECO:0007669"/>
    <property type="project" value="InterPro"/>
</dbReference>
<feature type="domain" description="Plastocyanin-like" evidence="11">
    <location>
        <begin position="168"/>
        <end position="236"/>
    </location>
</feature>
<comment type="similarity">
    <text evidence="1">Belongs to the multicopper oxidase family.</text>
</comment>
<evidence type="ECO:0000259" key="10">
    <source>
        <dbReference type="Pfam" id="PF07731"/>
    </source>
</evidence>
<gene>
    <name evidence="12" type="ORF">SAMN05216267_101037</name>
</gene>
<proteinExistence type="inferred from homology"/>
<comment type="catalytic activity">
    <reaction evidence="9">
        <text>4 Cu(+) + O2 + 4 H(+) = 4 Cu(2+) + 2 H2O</text>
        <dbReference type="Rhea" id="RHEA:30083"/>
        <dbReference type="ChEBI" id="CHEBI:15377"/>
        <dbReference type="ChEBI" id="CHEBI:15378"/>
        <dbReference type="ChEBI" id="CHEBI:15379"/>
        <dbReference type="ChEBI" id="CHEBI:29036"/>
        <dbReference type="ChEBI" id="CHEBI:49552"/>
        <dbReference type="EC" id="1.16.3.4"/>
    </reaction>
    <physiologicalReaction direction="left-to-right" evidence="9">
        <dbReference type="Rhea" id="RHEA:30084"/>
    </physiologicalReaction>
</comment>
<keyword evidence="3" id="KW-0479">Metal-binding</keyword>
<evidence type="ECO:0000256" key="3">
    <source>
        <dbReference type="ARBA" id="ARBA00022723"/>
    </source>
</evidence>
<name>A0A1H8JCR0_9ACTN</name>
<evidence type="ECO:0000256" key="2">
    <source>
        <dbReference type="ARBA" id="ARBA00011245"/>
    </source>
</evidence>
<evidence type="ECO:0000313" key="13">
    <source>
        <dbReference type="Proteomes" id="UP000181951"/>
    </source>
</evidence>
<dbReference type="AlphaFoldDB" id="A0A1H8JCR0"/>
<dbReference type="RefSeq" id="WP_245791400.1">
    <property type="nucleotide sequence ID" value="NZ_FODD01000010.1"/>
</dbReference>
<dbReference type="EC" id="1.16.3.4" evidence="5"/>
<dbReference type="InterPro" id="IPR011706">
    <property type="entry name" value="Cu-oxidase_C"/>
</dbReference>